<sequence>MTNTTNNFHARLGDAANPGFLPETERLAQIRMDLNPFVTDTELPENSPVFFGRDYIMHEILSALCHPGKPRCVSLLGEGRMGKSSLLNQVFAALGKEDGLVAIRGSARGWQDYTPERFFADLHGAIEGVIGEMPQADASDTPESDPLAVTDYQAFRARLFPRAKRYRFVLILDAFETLLANPDFGAQFLAHLHHLGNTPEFRFGHLLASRRPVSELRERFQAFESSSLWNLFGLTHVLGPLQPEEGLALREEPWRRSLKMTLSPKEAERLDGQAGLHPALLQEVSEAMWRARAGRSQPDPHEIRQGLWAYFRDLWADRSQEEKGVLARILGGKPVTEHLLSRDLRSRGLIVRKGRKDALFSESFEEFIRESVAGDRDLSAIMKERVEDSAPDEKPERGGKKWLNGLFKMANKIGGLRG</sequence>
<evidence type="ECO:0000313" key="3">
    <source>
        <dbReference type="EMBL" id="VFJ90426.1"/>
    </source>
</evidence>
<dbReference type="Pfam" id="PF13191">
    <property type="entry name" value="AAA_16"/>
    <property type="match status" value="1"/>
</dbReference>
<feature type="domain" description="Orc1-like AAA ATPase" evidence="1">
    <location>
        <begin position="50"/>
        <end position="196"/>
    </location>
</feature>
<reference evidence="3" key="1">
    <citation type="submission" date="2019-02" db="EMBL/GenBank/DDBJ databases">
        <authorList>
            <person name="Gruber-Vodicka R. H."/>
            <person name="Seah K. B. B."/>
        </authorList>
    </citation>
    <scope>NUCLEOTIDE SEQUENCE</scope>
    <source>
        <strain evidence="4">BECK_SA2B12</strain>
        <strain evidence="2">BECK_SA2B15</strain>
        <strain evidence="3">BECK_SA2B20</strain>
    </source>
</reference>
<dbReference type="InterPro" id="IPR041664">
    <property type="entry name" value="AAA_16"/>
</dbReference>
<dbReference type="Gene3D" id="3.40.50.300">
    <property type="entry name" value="P-loop containing nucleotide triphosphate hydrolases"/>
    <property type="match status" value="1"/>
</dbReference>
<proteinExistence type="predicted"/>
<dbReference type="SUPFAM" id="SSF52540">
    <property type="entry name" value="P-loop containing nucleoside triphosphate hydrolases"/>
    <property type="match status" value="1"/>
</dbReference>
<evidence type="ECO:0000259" key="1">
    <source>
        <dbReference type="Pfam" id="PF13191"/>
    </source>
</evidence>
<organism evidence="3">
    <name type="scientific">Candidatus Kentrum eta</name>
    <dbReference type="NCBI Taxonomy" id="2126337"/>
    <lineage>
        <taxon>Bacteria</taxon>
        <taxon>Pseudomonadati</taxon>
        <taxon>Pseudomonadota</taxon>
        <taxon>Gammaproteobacteria</taxon>
        <taxon>Candidatus Kentrum</taxon>
    </lineage>
</organism>
<name>A0A450UDA6_9GAMM</name>
<dbReference type="EMBL" id="CAADFG010000011">
    <property type="protein sequence ID" value="VFJ88872.1"/>
    <property type="molecule type" value="Genomic_DNA"/>
</dbReference>
<dbReference type="EMBL" id="CAADFJ010000010">
    <property type="protein sequence ID" value="VFJ97073.1"/>
    <property type="molecule type" value="Genomic_DNA"/>
</dbReference>
<dbReference type="InterPro" id="IPR027417">
    <property type="entry name" value="P-loop_NTPase"/>
</dbReference>
<dbReference type="AlphaFoldDB" id="A0A450UDA6"/>
<gene>
    <name evidence="2" type="ORF">BECKH772A_GA0070896_1001125</name>
    <name evidence="3" type="ORF">BECKH772B_GA0070898_1000927</name>
    <name evidence="4" type="ORF">BECKH772C_GA0070978_1001025</name>
</gene>
<evidence type="ECO:0000313" key="2">
    <source>
        <dbReference type="EMBL" id="VFJ88872.1"/>
    </source>
</evidence>
<evidence type="ECO:0000313" key="4">
    <source>
        <dbReference type="EMBL" id="VFJ97073.1"/>
    </source>
</evidence>
<accession>A0A450UDA6</accession>
<dbReference type="EMBL" id="CAADFI010000009">
    <property type="protein sequence ID" value="VFJ90426.1"/>
    <property type="molecule type" value="Genomic_DNA"/>
</dbReference>
<protein>
    <submittedName>
        <fullName evidence="3">AAA ATPase domain-containing protein</fullName>
    </submittedName>
</protein>